<comment type="caution">
    <text evidence="3">The sequence shown here is derived from an EMBL/GenBank/DDBJ whole genome shotgun (WGS) entry which is preliminary data.</text>
</comment>
<gene>
    <name evidence="3" type="ORF">OKW52_10145</name>
</gene>
<dbReference type="Pfam" id="PF13550">
    <property type="entry name" value="Phage-tail_3"/>
    <property type="match status" value="1"/>
</dbReference>
<evidence type="ECO:0000259" key="2">
    <source>
        <dbReference type="Pfam" id="PF13550"/>
    </source>
</evidence>
<dbReference type="InterPro" id="IPR032876">
    <property type="entry name" value="J_dom"/>
</dbReference>
<evidence type="ECO:0000313" key="3">
    <source>
        <dbReference type="EMBL" id="MCW1932605.1"/>
    </source>
</evidence>
<accession>A0ABT3GYN9</accession>
<dbReference type="Proteomes" id="UP001208938">
    <property type="component" value="Unassembled WGS sequence"/>
</dbReference>
<protein>
    <submittedName>
        <fullName evidence="3">Phage tail protein</fullName>
    </submittedName>
</protein>
<name>A0ABT3GYN9_9RHOB</name>
<evidence type="ECO:0000256" key="1">
    <source>
        <dbReference type="SAM" id="MobiDB-lite"/>
    </source>
</evidence>
<feature type="region of interest" description="Disordered" evidence="1">
    <location>
        <begin position="424"/>
        <end position="443"/>
    </location>
</feature>
<dbReference type="EMBL" id="JAPDFL010000001">
    <property type="protein sequence ID" value="MCW1932605.1"/>
    <property type="molecule type" value="Genomic_DNA"/>
</dbReference>
<keyword evidence="4" id="KW-1185">Reference proteome</keyword>
<reference evidence="3 4" key="1">
    <citation type="submission" date="2022-10" db="EMBL/GenBank/DDBJ databases">
        <title>Pararhodobacter sp. nov., isolated from marine algae.</title>
        <authorList>
            <person name="Choi B.J."/>
            <person name="Kim J.M."/>
            <person name="Lee J.K."/>
            <person name="Choi D.G."/>
            <person name="Jeon C.O."/>
        </authorList>
    </citation>
    <scope>NUCLEOTIDE SEQUENCE [LARGE SCALE GENOMIC DNA]</scope>
    <source>
        <strain evidence="3 4">ZQ420</strain>
    </source>
</reference>
<feature type="domain" description="Tip attachment protein J" evidence="2">
    <location>
        <begin position="364"/>
        <end position="526"/>
    </location>
</feature>
<proteinExistence type="predicted"/>
<evidence type="ECO:0000313" key="4">
    <source>
        <dbReference type="Proteomes" id="UP001208938"/>
    </source>
</evidence>
<sequence>MPDLIIKALVVWGVNATLASALVNLGISVVLSAASQLLQKKSQGSDLSRELATPDSLPPYRVAYGRNGRIQGSPAPYWVVKDGILYGCIILNSRPSAGTNFALFLDRRPVGLTGNPYDFGGHSTGTATVLEGNTTVDVMHGLASAPIGDGMAAWTDDGPVTIATVGSTDLRVTLDAPAPVGGTVVTWRAVKGTIGGVAINYPFASHVNVWFGRGDQTHPPAAILEEVGDLRGINPEKFWATDRWSGRTVLWVRFVAGDIEERNTRWPSSPPMLEVQADWTKVWNPLDLTQDADDPETWKVSDNQALCLLDALRFNPIARYPLAQIALQNFTDAAVIADELVPLKSGGAERRYRVGGLIAYSDGSELSDVLKPLESAGAGTLFRSGGQIGYSPGAWEAPEVTLSECLRDQPVIFRRTRSTRDLPGAVKAVHPDPSAGWESTEEPPYPVSANWDGDDDRITAIDLGLVFSSPQAQRIQKIVAERMKLQRQLSALFPPSALKAQAGGRVAVSLLGRPTDARNGTYRVTRSHPAQWLESGGGVALQLPLDLEEDAEAVYAWNAATDEAERLDQSTVPSDPTVRQTSWVSASVDGSTIFLTCSVPGDYVYEEPITTFYPRIDSIEARFRRNQEPFWLPMANFSFEASDDLIAEGGLGATISGSSYDFGIRCRVDDRVSAWVPLYAVQVGFSLGMPTGVSLTAGAGSIEIDATAPSESACAALQIWVGTSADQELAIFYAEITCDPSDPVNTTVTGLPAGVLHHVFVRAVTENTAVGHWAATVTATPT</sequence>
<dbReference type="RefSeq" id="WP_264505591.1">
    <property type="nucleotide sequence ID" value="NZ_JAPDFL010000001.1"/>
</dbReference>
<organism evidence="3 4">
    <name type="scientific">Pararhodobacter zhoushanensis</name>
    <dbReference type="NCBI Taxonomy" id="2479545"/>
    <lineage>
        <taxon>Bacteria</taxon>
        <taxon>Pseudomonadati</taxon>
        <taxon>Pseudomonadota</taxon>
        <taxon>Alphaproteobacteria</taxon>
        <taxon>Rhodobacterales</taxon>
        <taxon>Paracoccaceae</taxon>
        <taxon>Pararhodobacter</taxon>
    </lineage>
</organism>